<feature type="compositionally biased region" description="Polar residues" evidence="7">
    <location>
        <begin position="135"/>
        <end position="149"/>
    </location>
</feature>
<protein>
    <recommendedName>
        <fullName evidence="8">Myb-like domain-containing protein</fullName>
    </recommendedName>
</protein>
<feature type="coiled-coil region" evidence="6">
    <location>
        <begin position="249"/>
        <end position="276"/>
    </location>
</feature>
<evidence type="ECO:0000256" key="3">
    <source>
        <dbReference type="ARBA" id="ARBA00023125"/>
    </source>
</evidence>
<dbReference type="GO" id="GO:0005634">
    <property type="term" value="C:nucleus"/>
    <property type="evidence" value="ECO:0007669"/>
    <property type="project" value="UniProtKB-SubCell"/>
</dbReference>
<dbReference type="FunFam" id="1.10.10.60:FF:000032">
    <property type="entry name" value="Zinc finger and SCAN domain-containing 20"/>
    <property type="match status" value="1"/>
</dbReference>
<evidence type="ECO:0000256" key="4">
    <source>
        <dbReference type="ARBA" id="ARBA00023163"/>
    </source>
</evidence>
<proteinExistence type="predicted"/>
<keyword evidence="3" id="KW-0238">DNA-binding</keyword>
<evidence type="ECO:0000256" key="5">
    <source>
        <dbReference type="ARBA" id="ARBA00023242"/>
    </source>
</evidence>
<feature type="region of interest" description="Disordered" evidence="7">
    <location>
        <begin position="132"/>
        <end position="214"/>
    </location>
</feature>
<evidence type="ECO:0000256" key="2">
    <source>
        <dbReference type="ARBA" id="ARBA00023015"/>
    </source>
</evidence>
<dbReference type="PANTHER" id="PTHR21654:SF84">
    <property type="entry name" value="SI:DKEY-66I24.7"/>
    <property type="match status" value="1"/>
</dbReference>
<feature type="domain" description="Myb-like" evidence="8">
    <location>
        <begin position="38"/>
        <end position="102"/>
    </location>
</feature>
<feature type="compositionally biased region" description="Acidic residues" evidence="7">
    <location>
        <begin position="164"/>
        <end position="179"/>
    </location>
</feature>
<keyword evidence="4" id="KW-0804">Transcription</keyword>
<evidence type="ECO:0000259" key="8">
    <source>
        <dbReference type="PROSITE" id="PS50090"/>
    </source>
</evidence>
<name>A0AA35Z3T0_LACSI</name>
<evidence type="ECO:0000256" key="6">
    <source>
        <dbReference type="SAM" id="Coils"/>
    </source>
</evidence>
<keyword evidence="6" id="KW-0175">Coiled coil</keyword>
<dbReference type="CDD" id="cd12203">
    <property type="entry name" value="GT1"/>
    <property type="match status" value="1"/>
</dbReference>
<reference evidence="9" key="1">
    <citation type="submission" date="2023-04" db="EMBL/GenBank/DDBJ databases">
        <authorList>
            <person name="Vijverberg K."/>
            <person name="Xiong W."/>
            <person name="Schranz E."/>
        </authorList>
    </citation>
    <scope>NUCLEOTIDE SEQUENCE</scope>
</reference>
<dbReference type="Proteomes" id="UP001177003">
    <property type="component" value="Chromosome 5"/>
</dbReference>
<dbReference type="PANTHER" id="PTHR21654">
    <property type="entry name" value="FI21293P1"/>
    <property type="match status" value="1"/>
</dbReference>
<dbReference type="GO" id="GO:0003677">
    <property type="term" value="F:DNA binding"/>
    <property type="evidence" value="ECO:0007669"/>
    <property type="project" value="UniProtKB-KW"/>
</dbReference>
<sequence>MYVGGGGSDNNEALNQLTQMMMMNAPTPPPAMAEEFPRRDERVPMWSQQETRDLIAIRGELERDFTMAKRNKSLWEVVAAKMKEIGYRRTPDQCKCKWKNLVNRYKGKETSDRDNNRSFPFFDDLHAIFTERSNKTPQTPFDPEPTSSQSRKRVAGIGGSYQSMEEEISDDEDEYEDEENKVTKVTIPPRKKPEREKRARPPTPTPTPSPKSMDPVREILHDFFQQQKVIDMQWRELMEKHAYERQVFEQEWRQSMERLEVERMKMEELWREKEEQRRTREEGRAERRDALLTALLNKLVHEH</sequence>
<dbReference type="Gene3D" id="1.10.10.60">
    <property type="entry name" value="Homeodomain-like"/>
    <property type="match status" value="1"/>
</dbReference>
<dbReference type="AlphaFoldDB" id="A0AA35Z3T0"/>
<dbReference type="EMBL" id="OX465081">
    <property type="protein sequence ID" value="CAI9284972.1"/>
    <property type="molecule type" value="Genomic_DNA"/>
</dbReference>
<evidence type="ECO:0000256" key="1">
    <source>
        <dbReference type="ARBA" id="ARBA00004123"/>
    </source>
</evidence>
<keyword evidence="10" id="KW-1185">Reference proteome</keyword>
<accession>A0AA35Z3T0</accession>
<organism evidence="9 10">
    <name type="scientific">Lactuca saligna</name>
    <name type="common">Willowleaf lettuce</name>
    <dbReference type="NCBI Taxonomy" id="75948"/>
    <lineage>
        <taxon>Eukaryota</taxon>
        <taxon>Viridiplantae</taxon>
        <taxon>Streptophyta</taxon>
        <taxon>Embryophyta</taxon>
        <taxon>Tracheophyta</taxon>
        <taxon>Spermatophyta</taxon>
        <taxon>Magnoliopsida</taxon>
        <taxon>eudicotyledons</taxon>
        <taxon>Gunneridae</taxon>
        <taxon>Pentapetalae</taxon>
        <taxon>asterids</taxon>
        <taxon>campanulids</taxon>
        <taxon>Asterales</taxon>
        <taxon>Asteraceae</taxon>
        <taxon>Cichorioideae</taxon>
        <taxon>Cichorieae</taxon>
        <taxon>Lactucinae</taxon>
        <taxon>Lactuca</taxon>
    </lineage>
</organism>
<dbReference type="PROSITE" id="PS50090">
    <property type="entry name" value="MYB_LIKE"/>
    <property type="match status" value="1"/>
</dbReference>
<dbReference type="Pfam" id="PF13837">
    <property type="entry name" value="Myb_DNA-bind_4"/>
    <property type="match status" value="1"/>
</dbReference>
<dbReference type="InterPro" id="IPR044822">
    <property type="entry name" value="Myb_DNA-bind_4"/>
</dbReference>
<dbReference type="GO" id="GO:0006355">
    <property type="term" value="P:regulation of DNA-templated transcription"/>
    <property type="evidence" value="ECO:0007669"/>
    <property type="project" value="UniProtKB-ARBA"/>
</dbReference>
<dbReference type="InterPro" id="IPR001005">
    <property type="entry name" value="SANT/Myb"/>
</dbReference>
<evidence type="ECO:0000313" key="9">
    <source>
        <dbReference type="EMBL" id="CAI9284972.1"/>
    </source>
</evidence>
<keyword evidence="2" id="KW-0805">Transcription regulation</keyword>
<evidence type="ECO:0000256" key="7">
    <source>
        <dbReference type="SAM" id="MobiDB-lite"/>
    </source>
</evidence>
<gene>
    <name evidence="9" type="ORF">LSALG_LOCUS24466</name>
</gene>
<keyword evidence="5" id="KW-0539">Nucleus</keyword>
<comment type="subcellular location">
    <subcellularLocation>
        <location evidence="1">Nucleus</location>
    </subcellularLocation>
</comment>
<evidence type="ECO:0000313" key="10">
    <source>
        <dbReference type="Proteomes" id="UP001177003"/>
    </source>
</evidence>